<keyword evidence="1" id="KW-0815">Transposition</keyword>
<evidence type="ECO:0000256" key="3">
    <source>
        <dbReference type="ARBA" id="ARBA00023172"/>
    </source>
</evidence>
<evidence type="ECO:0000259" key="4">
    <source>
        <dbReference type="Pfam" id="PF10551"/>
    </source>
</evidence>
<reference evidence="5" key="5">
    <citation type="journal article" date="2021" name="G3 (Bethesda)">
        <title>Aegilops tauschii genome assembly Aet v5.0 features greater sequence contiguity and improved annotation.</title>
        <authorList>
            <person name="Wang L."/>
            <person name="Zhu T."/>
            <person name="Rodriguez J.C."/>
            <person name="Deal K.R."/>
            <person name="Dubcovsky J."/>
            <person name="McGuire P.E."/>
            <person name="Lux T."/>
            <person name="Spannagl M."/>
            <person name="Mayer K.F.X."/>
            <person name="Baldrich P."/>
            <person name="Meyers B.C."/>
            <person name="Huo N."/>
            <person name="Gu Y.Q."/>
            <person name="Zhou H."/>
            <person name="Devos K.M."/>
            <person name="Bennetzen J.L."/>
            <person name="Unver T."/>
            <person name="Budak H."/>
            <person name="Gulick P.J."/>
            <person name="Galiba G."/>
            <person name="Kalapos B."/>
            <person name="Nelson D.R."/>
            <person name="Li P."/>
            <person name="You F.M."/>
            <person name="Luo M.C."/>
            <person name="Dvorak J."/>
        </authorList>
    </citation>
    <scope>NUCLEOTIDE SEQUENCE [LARGE SCALE GENOMIC DNA]</scope>
    <source>
        <strain evidence="5">cv. AL8/78</strain>
    </source>
</reference>
<name>A0A453FJX8_AEGTS</name>
<evidence type="ECO:0000256" key="2">
    <source>
        <dbReference type="ARBA" id="ARBA00023125"/>
    </source>
</evidence>
<keyword evidence="3" id="KW-0233">DNA recombination</keyword>
<dbReference type="GO" id="GO:0004803">
    <property type="term" value="F:transposase activity"/>
    <property type="evidence" value="ECO:0007669"/>
    <property type="project" value="InterPro"/>
</dbReference>
<dbReference type="InterPro" id="IPR018289">
    <property type="entry name" value="MULE_transposase_dom"/>
</dbReference>
<dbReference type="AlphaFoldDB" id="A0A453FJX8"/>
<dbReference type="PANTHER" id="PTHR31973:SF188">
    <property type="entry name" value="POLYPROTEIN, PUTATIVE-RELATED"/>
    <property type="match status" value="1"/>
</dbReference>
<reference evidence="5" key="3">
    <citation type="journal article" date="2017" name="Nature">
        <title>Genome sequence of the progenitor of the wheat D genome Aegilops tauschii.</title>
        <authorList>
            <person name="Luo M.C."/>
            <person name="Gu Y.Q."/>
            <person name="Puiu D."/>
            <person name="Wang H."/>
            <person name="Twardziok S.O."/>
            <person name="Deal K.R."/>
            <person name="Huo N."/>
            <person name="Zhu T."/>
            <person name="Wang L."/>
            <person name="Wang Y."/>
            <person name="McGuire P.E."/>
            <person name="Liu S."/>
            <person name="Long H."/>
            <person name="Ramasamy R.K."/>
            <person name="Rodriguez J.C."/>
            <person name="Van S.L."/>
            <person name="Yuan L."/>
            <person name="Wang Z."/>
            <person name="Xia Z."/>
            <person name="Xiao L."/>
            <person name="Anderson O.D."/>
            <person name="Ouyang S."/>
            <person name="Liang Y."/>
            <person name="Zimin A.V."/>
            <person name="Pertea G."/>
            <person name="Qi P."/>
            <person name="Bennetzen J.L."/>
            <person name="Dai X."/>
            <person name="Dawson M.W."/>
            <person name="Muller H.G."/>
            <person name="Kugler K."/>
            <person name="Rivarola-Duarte L."/>
            <person name="Spannagl M."/>
            <person name="Mayer K.F.X."/>
            <person name="Lu F.H."/>
            <person name="Bevan M.W."/>
            <person name="Leroy P."/>
            <person name="Li P."/>
            <person name="You F.M."/>
            <person name="Sun Q."/>
            <person name="Liu Z."/>
            <person name="Lyons E."/>
            <person name="Wicker T."/>
            <person name="Salzberg S.L."/>
            <person name="Devos K.M."/>
            <person name="Dvorak J."/>
        </authorList>
    </citation>
    <scope>NUCLEOTIDE SEQUENCE [LARGE SCALE GENOMIC DNA]</scope>
    <source>
        <strain evidence="5">cv. AL8/78</strain>
    </source>
</reference>
<keyword evidence="6" id="KW-1185">Reference proteome</keyword>
<dbReference type="STRING" id="200361.A0A453FJX8"/>
<evidence type="ECO:0000313" key="6">
    <source>
        <dbReference type="Proteomes" id="UP000015105"/>
    </source>
</evidence>
<reference evidence="6" key="2">
    <citation type="journal article" date="2017" name="Nat. Plants">
        <title>The Aegilops tauschii genome reveals multiple impacts of transposons.</title>
        <authorList>
            <person name="Zhao G."/>
            <person name="Zou C."/>
            <person name="Li K."/>
            <person name="Wang K."/>
            <person name="Li T."/>
            <person name="Gao L."/>
            <person name="Zhang X."/>
            <person name="Wang H."/>
            <person name="Yang Z."/>
            <person name="Liu X."/>
            <person name="Jiang W."/>
            <person name="Mao L."/>
            <person name="Kong X."/>
            <person name="Jiao Y."/>
            <person name="Jia J."/>
        </authorList>
    </citation>
    <scope>NUCLEOTIDE SEQUENCE [LARGE SCALE GENOMIC DNA]</scope>
    <source>
        <strain evidence="6">cv. AL8/78</strain>
    </source>
</reference>
<dbReference type="PROSITE" id="PS01007">
    <property type="entry name" value="TRANSPOSASE_MUTATOR"/>
    <property type="match status" value="1"/>
</dbReference>
<dbReference type="InterPro" id="IPR001207">
    <property type="entry name" value="Transposase_mutator"/>
</dbReference>
<dbReference type="Gramene" id="AET3Gv20702000.1">
    <property type="protein sequence ID" value="AET3Gv20702000.1"/>
    <property type="gene ID" value="AET3Gv20702000"/>
</dbReference>
<protein>
    <recommendedName>
        <fullName evidence="4">MULE transposase domain-containing protein</fullName>
    </recommendedName>
</protein>
<dbReference type="PANTHER" id="PTHR31973">
    <property type="entry name" value="POLYPROTEIN, PUTATIVE-RELATED"/>
    <property type="match status" value="1"/>
</dbReference>
<reference evidence="5" key="4">
    <citation type="submission" date="2019-03" db="UniProtKB">
        <authorList>
            <consortium name="EnsemblPlants"/>
        </authorList>
    </citation>
    <scope>IDENTIFICATION</scope>
</reference>
<evidence type="ECO:0000313" key="5">
    <source>
        <dbReference type="EnsemblPlants" id="AET3Gv20702000.1"/>
    </source>
</evidence>
<feature type="domain" description="MULE transposase" evidence="4">
    <location>
        <begin position="1"/>
        <end position="79"/>
    </location>
</feature>
<dbReference type="EnsemblPlants" id="AET3Gv20702000.1">
    <property type="protein sequence ID" value="AET3Gv20702000.1"/>
    <property type="gene ID" value="AET3Gv20702000"/>
</dbReference>
<keyword evidence="2" id="KW-0238">DNA-binding</keyword>
<dbReference type="Proteomes" id="UP000015105">
    <property type="component" value="Chromosome 3D"/>
</dbReference>
<dbReference type="GO" id="GO:0006313">
    <property type="term" value="P:DNA transposition"/>
    <property type="evidence" value="ECO:0007669"/>
    <property type="project" value="InterPro"/>
</dbReference>
<dbReference type="GO" id="GO:0003677">
    <property type="term" value="F:DNA binding"/>
    <property type="evidence" value="ECO:0007669"/>
    <property type="project" value="UniProtKB-KW"/>
</dbReference>
<organism evidence="5 6">
    <name type="scientific">Aegilops tauschii subsp. strangulata</name>
    <name type="common">Goatgrass</name>
    <dbReference type="NCBI Taxonomy" id="200361"/>
    <lineage>
        <taxon>Eukaryota</taxon>
        <taxon>Viridiplantae</taxon>
        <taxon>Streptophyta</taxon>
        <taxon>Embryophyta</taxon>
        <taxon>Tracheophyta</taxon>
        <taxon>Spermatophyta</taxon>
        <taxon>Magnoliopsida</taxon>
        <taxon>Liliopsida</taxon>
        <taxon>Poales</taxon>
        <taxon>Poaceae</taxon>
        <taxon>BOP clade</taxon>
        <taxon>Pooideae</taxon>
        <taxon>Triticodae</taxon>
        <taxon>Triticeae</taxon>
        <taxon>Triticinae</taxon>
        <taxon>Aegilops</taxon>
    </lineage>
</organism>
<reference evidence="6" key="1">
    <citation type="journal article" date="2014" name="Science">
        <title>Ancient hybridizations among the ancestral genomes of bread wheat.</title>
        <authorList>
            <consortium name="International Wheat Genome Sequencing Consortium,"/>
            <person name="Marcussen T."/>
            <person name="Sandve S.R."/>
            <person name="Heier L."/>
            <person name="Spannagl M."/>
            <person name="Pfeifer M."/>
            <person name="Jakobsen K.S."/>
            <person name="Wulff B.B."/>
            <person name="Steuernagel B."/>
            <person name="Mayer K.F."/>
            <person name="Olsen O.A."/>
        </authorList>
    </citation>
    <scope>NUCLEOTIDE SEQUENCE [LARGE SCALE GENOMIC DNA]</scope>
    <source>
        <strain evidence="6">cv. AL8/78</strain>
    </source>
</reference>
<accession>A0A453FJX8</accession>
<dbReference type="Pfam" id="PF10551">
    <property type="entry name" value="MULE"/>
    <property type="match status" value="1"/>
</dbReference>
<evidence type="ECO:0000256" key="1">
    <source>
        <dbReference type="ARBA" id="ARBA00022578"/>
    </source>
</evidence>
<sequence length="97" mass="10940">LVAACAVDAHSFVFPVAYSVLETESEESWTWFLHNLRRAIAHPNGLVIHTDACKGLEVVVDNVFPGVEHRECMRHLAANFMKKFKGKVYTNNLWPAS</sequence>
<proteinExistence type="predicted"/>